<comment type="caution">
    <text evidence="2">The sequence shown here is derived from an EMBL/GenBank/DDBJ whole genome shotgun (WGS) entry which is preliminary data.</text>
</comment>
<keyword evidence="3" id="KW-1185">Reference proteome</keyword>
<evidence type="ECO:0000256" key="1">
    <source>
        <dbReference type="SAM" id="Phobius"/>
    </source>
</evidence>
<gene>
    <name evidence="2" type="ORF">DI53_1661</name>
</gene>
<dbReference type="Proteomes" id="UP000031802">
    <property type="component" value="Unassembled WGS sequence"/>
</dbReference>
<protein>
    <submittedName>
        <fullName evidence="2">Uncharacterized protein</fullName>
    </submittedName>
</protein>
<keyword evidence="1" id="KW-1133">Transmembrane helix</keyword>
<accession>A0A0B8T1B1</accession>
<reference evidence="2 3" key="2">
    <citation type="journal article" date="2015" name="PLoS ONE">
        <title>Whole-Genome Optical Mapping and Finished Genome Sequence of Sphingobacterium deserti sp. nov., a New Species Isolated from the Western Desert of China.</title>
        <authorList>
            <person name="Teng C."/>
            <person name="Zhou Z."/>
            <person name="Molnar I."/>
            <person name="Li X."/>
            <person name="Tang R."/>
            <person name="Chen M."/>
            <person name="Wang L."/>
            <person name="Su S."/>
            <person name="Zhang W."/>
            <person name="Lin M."/>
        </authorList>
    </citation>
    <scope>NUCLEOTIDE SEQUENCE [LARGE SCALE GENOMIC DNA]</scope>
    <source>
        <strain evidence="3">ACCC05744</strain>
    </source>
</reference>
<feature type="transmembrane region" description="Helical" evidence="1">
    <location>
        <begin position="43"/>
        <end position="66"/>
    </location>
</feature>
<sequence length="75" mass="8578">MAQRKPYNPNTKYGRRNLNEAHYQRMAEKTPEERAEIHNCAGVMFLLITLIGGLIVFALFGGEGLLRWLGGKRPY</sequence>
<dbReference type="AlphaFoldDB" id="A0A0B8T1B1"/>
<evidence type="ECO:0000313" key="3">
    <source>
        <dbReference type="Proteomes" id="UP000031802"/>
    </source>
</evidence>
<name>A0A0B8T1B1_9SPHI</name>
<organism evidence="2 3">
    <name type="scientific">Sphingobacterium deserti</name>
    <dbReference type="NCBI Taxonomy" id="1229276"/>
    <lineage>
        <taxon>Bacteria</taxon>
        <taxon>Pseudomonadati</taxon>
        <taxon>Bacteroidota</taxon>
        <taxon>Sphingobacteriia</taxon>
        <taxon>Sphingobacteriales</taxon>
        <taxon>Sphingobacteriaceae</taxon>
        <taxon>Sphingobacterium</taxon>
    </lineage>
</organism>
<reference evidence="3" key="1">
    <citation type="submission" date="2014-04" db="EMBL/GenBank/DDBJ databases">
        <title>Whole-Genome optical mapping and complete genome sequence of Sphingobacterium deserti sp. nov., a new spaces isolated from desert in the west of China.</title>
        <authorList>
            <person name="Teng C."/>
            <person name="Zhou Z."/>
            <person name="Li X."/>
            <person name="Chen M."/>
            <person name="Lin M."/>
            <person name="Wang L."/>
            <person name="Su S."/>
            <person name="Zhang C."/>
            <person name="Zhang W."/>
        </authorList>
    </citation>
    <scope>NUCLEOTIDE SEQUENCE [LARGE SCALE GENOMIC DNA]</scope>
    <source>
        <strain evidence="3">ACCC05744</strain>
    </source>
</reference>
<keyword evidence="1" id="KW-0812">Transmembrane</keyword>
<dbReference type="STRING" id="1229276.DI53_1661"/>
<evidence type="ECO:0000313" key="2">
    <source>
        <dbReference type="EMBL" id="KGE14632.1"/>
    </source>
</evidence>
<dbReference type="EMBL" id="JJMU01000024">
    <property type="protein sequence ID" value="KGE14632.1"/>
    <property type="molecule type" value="Genomic_DNA"/>
</dbReference>
<proteinExistence type="predicted"/>
<keyword evidence="1" id="KW-0472">Membrane</keyword>